<sequence>MIVFTTKDRISKRRRELYAGSSVSSINARSTDERTVVLPKVPPCRHCGAYKFYKESEFFCCSKGDITLAESVFCTTGLYSLAHHYNRYTSEEFSEHDSDIQQPFYFYFYWNIM</sequence>
<dbReference type="AlphaFoldDB" id="A0AAV3PUC2"/>
<keyword evidence="2" id="KW-1185">Reference proteome</keyword>
<dbReference type="EMBL" id="BAABME010034009">
    <property type="protein sequence ID" value="GAA0154736.1"/>
    <property type="molecule type" value="Genomic_DNA"/>
</dbReference>
<evidence type="ECO:0000313" key="1">
    <source>
        <dbReference type="EMBL" id="GAA0154736.1"/>
    </source>
</evidence>
<gene>
    <name evidence="1" type="ORF">LIER_43289</name>
</gene>
<dbReference type="Proteomes" id="UP001454036">
    <property type="component" value="Unassembled WGS sequence"/>
</dbReference>
<comment type="caution">
    <text evidence="1">The sequence shown here is derived from an EMBL/GenBank/DDBJ whole genome shotgun (WGS) entry which is preliminary data.</text>
</comment>
<evidence type="ECO:0000313" key="2">
    <source>
        <dbReference type="Proteomes" id="UP001454036"/>
    </source>
</evidence>
<organism evidence="1 2">
    <name type="scientific">Lithospermum erythrorhizon</name>
    <name type="common">Purple gromwell</name>
    <name type="synonym">Lithospermum officinale var. erythrorhizon</name>
    <dbReference type="NCBI Taxonomy" id="34254"/>
    <lineage>
        <taxon>Eukaryota</taxon>
        <taxon>Viridiplantae</taxon>
        <taxon>Streptophyta</taxon>
        <taxon>Embryophyta</taxon>
        <taxon>Tracheophyta</taxon>
        <taxon>Spermatophyta</taxon>
        <taxon>Magnoliopsida</taxon>
        <taxon>eudicotyledons</taxon>
        <taxon>Gunneridae</taxon>
        <taxon>Pentapetalae</taxon>
        <taxon>asterids</taxon>
        <taxon>lamiids</taxon>
        <taxon>Boraginales</taxon>
        <taxon>Boraginaceae</taxon>
        <taxon>Boraginoideae</taxon>
        <taxon>Lithospermeae</taxon>
        <taxon>Lithospermum</taxon>
    </lineage>
</organism>
<name>A0AAV3PUC2_LITER</name>
<reference evidence="1 2" key="1">
    <citation type="submission" date="2024-01" db="EMBL/GenBank/DDBJ databases">
        <title>The complete chloroplast genome sequence of Lithospermum erythrorhizon: insights into the phylogenetic relationship among Boraginaceae species and the maternal lineages of purple gromwells.</title>
        <authorList>
            <person name="Okada T."/>
            <person name="Watanabe K."/>
        </authorList>
    </citation>
    <scope>NUCLEOTIDE SEQUENCE [LARGE SCALE GENOMIC DNA]</scope>
</reference>
<accession>A0AAV3PUC2</accession>
<protein>
    <submittedName>
        <fullName evidence="1">Uncharacterized protein</fullName>
    </submittedName>
</protein>
<proteinExistence type="predicted"/>